<feature type="transmembrane region" description="Helical" evidence="1">
    <location>
        <begin position="271"/>
        <end position="290"/>
    </location>
</feature>
<feature type="transmembrane region" description="Helical" evidence="1">
    <location>
        <begin position="190"/>
        <end position="211"/>
    </location>
</feature>
<name>A0A2H0BWL2_9BACT</name>
<comment type="caution">
    <text evidence="2">The sequence shown here is derived from an EMBL/GenBank/DDBJ whole genome shotgun (WGS) entry which is preliminary data.</text>
</comment>
<gene>
    <name evidence="2" type="ORF">COW99_01260</name>
</gene>
<protein>
    <submittedName>
        <fullName evidence="2">DUF368 domain-containing protein</fullName>
    </submittedName>
</protein>
<feature type="transmembrane region" description="Helical" evidence="1">
    <location>
        <begin position="126"/>
        <end position="145"/>
    </location>
</feature>
<evidence type="ECO:0000256" key="1">
    <source>
        <dbReference type="SAM" id="Phobius"/>
    </source>
</evidence>
<organism evidence="2 3">
    <name type="scientific">Candidatus Roizmanbacteria bacterium CG22_combo_CG10-13_8_21_14_all_38_20</name>
    <dbReference type="NCBI Taxonomy" id="1974862"/>
    <lineage>
        <taxon>Bacteria</taxon>
        <taxon>Candidatus Roizmaniibacteriota</taxon>
    </lineage>
</organism>
<reference evidence="2 3" key="1">
    <citation type="submission" date="2017-09" db="EMBL/GenBank/DDBJ databases">
        <title>Depth-based differentiation of microbial function through sediment-hosted aquifers and enrichment of novel symbionts in the deep terrestrial subsurface.</title>
        <authorList>
            <person name="Probst A.J."/>
            <person name="Ladd B."/>
            <person name="Jarett J.K."/>
            <person name="Geller-Mcgrath D.E."/>
            <person name="Sieber C.M."/>
            <person name="Emerson J.B."/>
            <person name="Anantharaman K."/>
            <person name="Thomas B.C."/>
            <person name="Malmstrom R."/>
            <person name="Stieglmeier M."/>
            <person name="Klingl A."/>
            <person name="Woyke T."/>
            <person name="Ryan C.M."/>
            <person name="Banfield J.F."/>
        </authorList>
    </citation>
    <scope>NUCLEOTIDE SEQUENCE [LARGE SCALE GENOMIC DNA]</scope>
    <source>
        <strain evidence="2">CG22_combo_CG10-13_8_21_14_all_38_20</strain>
    </source>
</reference>
<feature type="transmembrane region" description="Helical" evidence="1">
    <location>
        <begin position="98"/>
        <end position="114"/>
    </location>
</feature>
<proteinExistence type="predicted"/>
<dbReference type="EMBL" id="PCTA01000009">
    <property type="protein sequence ID" value="PIP62011.1"/>
    <property type="molecule type" value="Genomic_DNA"/>
</dbReference>
<dbReference type="InterPro" id="IPR007163">
    <property type="entry name" value="VCA0040-like"/>
</dbReference>
<keyword evidence="1" id="KW-0812">Transmembrane</keyword>
<feature type="transmembrane region" description="Helical" evidence="1">
    <location>
        <begin position="12"/>
        <end position="35"/>
    </location>
</feature>
<dbReference type="AlphaFoldDB" id="A0A2H0BWL2"/>
<keyword evidence="1" id="KW-1133">Transmembrane helix</keyword>
<feature type="transmembrane region" description="Helical" evidence="1">
    <location>
        <begin position="151"/>
        <end position="178"/>
    </location>
</feature>
<feature type="transmembrane region" description="Helical" evidence="1">
    <location>
        <begin position="67"/>
        <end position="92"/>
    </location>
</feature>
<accession>A0A2H0BWL2</accession>
<evidence type="ECO:0000313" key="3">
    <source>
        <dbReference type="Proteomes" id="UP000231246"/>
    </source>
</evidence>
<evidence type="ECO:0000313" key="2">
    <source>
        <dbReference type="EMBL" id="PIP62011.1"/>
    </source>
</evidence>
<dbReference type="PANTHER" id="PTHR37308:SF1">
    <property type="entry name" value="POLYPRENYL-PHOSPHATE TRANSPORTER"/>
    <property type="match status" value="1"/>
</dbReference>
<dbReference type="PANTHER" id="PTHR37308">
    <property type="entry name" value="INTEGRAL MEMBRANE PROTEIN"/>
    <property type="match status" value="1"/>
</dbReference>
<dbReference type="Pfam" id="PF04018">
    <property type="entry name" value="VCA0040-like"/>
    <property type="match status" value="1"/>
</dbReference>
<keyword evidence="1" id="KW-0472">Membrane</keyword>
<dbReference type="Proteomes" id="UP000231246">
    <property type="component" value="Unassembled WGS sequence"/>
</dbReference>
<sequence length="299" mass="32390">MSKSIRLFLTGFGMGTADIIPGVSGGTMAFIFGIYEELLDSIKKATGEAPKMLFKGKVKDAYKTVPWAFLLPVSGGIFSAILLLSNLLSFLLDTQATFVRSFFFGLVLASGYIVSRRVKVWTISNVISMIVLFVGAFELVGLIPVSTPEIYLAFFLSGALAICAMILPGISGAFILVLLGKYDQVLNAVVHLDIVILLLVMGGAVLGLAMFSRVLSWLFAKHHDLTVAGLTGLMLGSIRKLWPWKEVLQTGIDRHGEIVILQDSNILPKTIDVSVIAVLLLVTLGIVLLIKLSSFNRDK</sequence>